<dbReference type="RefSeq" id="WP_069925514.1">
    <property type="nucleotide sequence ID" value="NZ_MEHI01000001.1"/>
</dbReference>
<dbReference type="OrthoDB" id="9773411at2"/>
<name>A0A1E5P235_9ACTN</name>
<protein>
    <recommendedName>
        <fullName evidence="3">Ricin B lectin domain-containing protein</fullName>
    </recommendedName>
</protein>
<dbReference type="STRING" id="285458.BGM19_33855"/>
<evidence type="ECO:0000313" key="2">
    <source>
        <dbReference type="Proteomes" id="UP000095759"/>
    </source>
</evidence>
<dbReference type="EMBL" id="MEHJ01000001">
    <property type="protein sequence ID" value="OEJ23590.1"/>
    <property type="molecule type" value="Genomic_DNA"/>
</dbReference>
<comment type="caution">
    <text evidence="1">The sequence shown here is derived from an EMBL/GenBank/DDBJ whole genome shotgun (WGS) entry which is preliminary data.</text>
</comment>
<dbReference type="Proteomes" id="UP000095759">
    <property type="component" value="Unassembled WGS sequence"/>
</dbReference>
<sequence length="395" mass="41671">MGELLINTTTSGSQSQPCVDSVRGTQYEAMWADGSDVSIKGQTLNTDGVKVGQEFPVAAPTPSDGNANRQWPALEFSGSGSFVVWTEQPFNIPPPLPQVKMQRFFDGQPAGPQVRVSTTDIDPTNRPSLTRLIDGGCVVVWTGARQDQRIRAQRFTIEGNKSGPEMTVNTTEGFHNSPAVTVLANGNYVVAWTSDPSSIGGNRLTYRVFNFDGSPRGGEIQPNVSGFQGRNSLTLLDTGKFVIAHIEGIGPSDLGVSQTTVEASIFDPNGDGSVITSVIAGPPRDFNRSWPALAPMPGGRFLLAWVEKSAVTFQTVPTVMAKMCSESQLSLSEKVQVSSATTGGRAQVCAAAAFGDGAESVFIAWSDSGGAQGDTSDASVRGRAFQVTSSGELIG</sequence>
<proteinExistence type="predicted"/>
<evidence type="ECO:0008006" key="3">
    <source>
        <dbReference type="Google" id="ProtNLM"/>
    </source>
</evidence>
<evidence type="ECO:0000313" key="1">
    <source>
        <dbReference type="EMBL" id="OEJ23590.1"/>
    </source>
</evidence>
<reference evidence="1 2" key="1">
    <citation type="submission" date="2016-08" db="EMBL/GenBank/DDBJ databases">
        <title>Complete genome sequence of Streptomyces agglomeratus strain 6-3-2, a novel anti-MRSA actinomycete isolated from Wuli of Tebit, China.</title>
        <authorList>
            <person name="Chen X."/>
        </authorList>
    </citation>
    <scope>NUCLEOTIDE SEQUENCE [LARGE SCALE GENOMIC DNA]</scope>
    <source>
        <strain evidence="1 2">6-3-2</strain>
    </source>
</reference>
<gene>
    <name evidence="1" type="ORF">AS594_02930</name>
</gene>
<keyword evidence="2" id="KW-1185">Reference proteome</keyword>
<accession>A0A1E5P235</accession>
<dbReference type="AlphaFoldDB" id="A0A1E5P235"/>
<organism evidence="1 2">
    <name type="scientific">Streptomyces agglomeratus</name>
    <dbReference type="NCBI Taxonomy" id="285458"/>
    <lineage>
        <taxon>Bacteria</taxon>
        <taxon>Bacillati</taxon>
        <taxon>Actinomycetota</taxon>
        <taxon>Actinomycetes</taxon>
        <taxon>Kitasatosporales</taxon>
        <taxon>Streptomycetaceae</taxon>
        <taxon>Streptomyces</taxon>
    </lineage>
</organism>